<name>A0A1Q9C645_SYMMI</name>
<dbReference type="Proteomes" id="UP000186817">
    <property type="component" value="Unassembled WGS sequence"/>
</dbReference>
<protein>
    <submittedName>
        <fullName evidence="1">Uncharacterized protein</fullName>
    </submittedName>
</protein>
<evidence type="ECO:0000313" key="2">
    <source>
        <dbReference type="Proteomes" id="UP000186817"/>
    </source>
</evidence>
<sequence>MATSSEKRAPAQIQLEELDEVFGPGYFEHGRLIFTVARDVPGMMKVAHKLQQKTHEKLGSMVEIIMEHVKHELWLKLHETSASCQLQKGECAYVAGIRCLGVVARPDVRCCGCKVDGIFERIEPFFAKRWLRVQLALEAPARGEFEDAEQRIEDAYVGAGHVVCVLACHPRGFATEASTDGVVHVSQCQPLPFQAITDAAGQAKICFLPAALNKVQVAETDFFHGTEVSLLGADLKSLDQGLTDLTVKLLPK</sequence>
<dbReference type="EMBL" id="LSRX01001618">
    <property type="protein sequence ID" value="OLP78403.1"/>
    <property type="molecule type" value="Genomic_DNA"/>
</dbReference>
<keyword evidence="2" id="KW-1185">Reference proteome</keyword>
<evidence type="ECO:0000313" key="1">
    <source>
        <dbReference type="EMBL" id="OLP78403.1"/>
    </source>
</evidence>
<dbReference type="OrthoDB" id="409878at2759"/>
<proteinExistence type="predicted"/>
<dbReference type="OMA" id="QAKICFL"/>
<dbReference type="AlphaFoldDB" id="A0A1Q9C645"/>
<reference evidence="1 2" key="1">
    <citation type="submission" date="2016-02" db="EMBL/GenBank/DDBJ databases">
        <title>Genome analysis of coral dinoflagellate symbionts highlights evolutionary adaptations to a symbiotic lifestyle.</title>
        <authorList>
            <person name="Aranda M."/>
            <person name="Li Y."/>
            <person name="Liew Y.J."/>
            <person name="Baumgarten S."/>
            <person name="Simakov O."/>
            <person name="Wilson M."/>
            <person name="Piel J."/>
            <person name="Ashoor H."/>
            <person name="Bougouffa S."/>
            <person name="Bajic V.B."/>
            <person name="Ryu T."/>
            <person name="Ravasi T."/>
            <person name="Bayer T."/>
            <person name="Micklem G."/>
            <person name="Kim H."/>
            <person name="Bhak J."/>
            <person name="Lajeunesse T.C."/>
            <person name="Voolstra C.R."/>
        </authorList>
    </citation>
    <scope>NUCLEOTIDE SEQUENCE [LARGE SCALE GENOMIC DNA]</scope>
    <source>
        <strain evidence="1 2">CCMP2467</strain>
    </source>
</reference>
<gene>
    <name evidence="1" type="ORF">AK812_SmicGene41432</name>
</gene>
<comment type="caution">
    <text evidence="1">The sequence shown here is derived from an EMBL/GenBank/DDBJ whole genome shotgun (WGS) entry which is preliminary data.</text>
</comment>
<organism evidence="1 2">
    <name type="scientific">Symbiodinium microadriaticum</name>
    <name type="common">Dinoflagellate</name>
    <name type="synonym">Zooxanthella microadriatica</name>
    <dbReference type="NCBI Taxonomy" id="2951"/>
    <lineage>
        <taxon>Eukaryota</taxon>
        <taxon>Sar</taxon>
        <taxon>Alveolata</taxon>
        <taxon>Dinophyceae</taxon>
        <taxon>Suessiales</taxon>
        <taxon>Symbiodiniaceae</taxon>
        <taxon>Symbiodinium</taxon>
    </lineage>
</organism>
<feature type="non-terminal residue" evidence="1">
    <location>
        <position position="252"/>
    </location>
</feature>
<accession>A0A1Q9C645</accession>